<dbReference type="Proteomes" id="UP001064048">
    <property type="component" value="Chromosome 14"/>
</dbReference>
<name>A0ACC0J8S8_CHOFU</name>
<comment type="caution">
    <text evidence="1">The sequence shown here is derived from an EMBL/GenBank/DDBJ whole genome shotgun (WGS) entry which is preliminary data.</text>
</comment>
<organism evidence="1 2">
    <name type="scientific">Choristoneura fumiferana</name>
    <name type="common">Spruce budworm moth</name>
    <name type="synonym">Archips fumiferana</name>
    <dbReference type="NCBI Taxonomy" id="7141"/>
    <lineage>
        <taxon>Eukaryota</taxon>
        <taxon>Metazoa</taxon>
        <taxon>Ecdysozoa</taxon>
        <taxon>Arthropoda</taxon>
        <taxon>Hexapoda</taxon>
        <taxon>Insecta</taxon>
        <taxon>Pterygota</taxon>
        <taxon>Neoptera</taxon>
        <taxon>Endopterygota</taxon>
        <taxon>Lepidoptera</taxon>
        <taxon>Glossata</taxon>
        <taxon>Ditrysia</taxon>
        <taxon>Tortricoidea</taxon>
        <taxon>Tortricidae</taxon>
        <taxon>Tortricinae</taxon>
        <taxon>Choristoneura</taxon>
    </lineage>
</organism>
<accession>A0ACC0J8S8</accession>
<evidence type="ECO:0000313" key="2">
    <source>
        <dbReference type="Proteomes" id="UP001064048"/>
    </source>
</evidence>
<dbReference type="EMBL" id="CM046114">
    <property type="protein sequence ID" value="KAI8420534.1"/>
    <property type="molecule type" value="Genomic_DNA"/>
</dbReference>
<sequence length="544" mass="62396">MLISGSVMIIYAMLPASWKARIVRWLEEHRELVVLVFCLPASFIFTLLLRARAAATRMRGQSRHGDNVREIQRQVQAWNKLPASERKLLCTARPNWLSLSTTFFQKHLHHQVPIPLYDILELDEDNMTVRVEPMVTIGDITKYLIPRGYSLAVTIEIDDATLGGLAFGTGMSTHSHKAGLYHETITSYEVVTADGSLVTATATENEDLFRTLAWSHGSLGFLVALTLKIVKIKPYIKIKYTPVKGQVNYCNRIRELSGAYEANPKEFPDYIEATIFSKDEAVIMTGDYSDYDPNIPVNRCSLWCKPWFYKHVETFLEKGETVELIPLRDYLLRHNRAIFWVVEDMLSFGNHLLFRKLFGWLLPPKPAFLKFTTTPGVRAYTFTKQVFQDIVLPIKELEKQIEIATELFDKYPLLVYPCKVIDHGPSSGQLKRPDPKYIVPGTSYAMFNDLGVYGVPGKVKYKKPYNPVDAMRKMEKFTRDVGGFSFLYADIFMTREEFEDMFDLSLYERVRKKYGAEGAFPHLYDKVKPELDVFAIGEQNVIGE</sequence>
<protein>
    <submittedName>
        <fullName evidence="1">Uncharacterized protein</fullName>
    </submittedName>
</protein>
<gene>
    <name evidence="1" type="ORF">MSG28_008999</name>
</gene>
<proteinExistence type="predicted"/>
<evidence type="ECO:0000313" key="1">
    <source>
        <dbReference type="EMBL" id="KAI8420534.1"/>
    </source>
</evidence>
<reference evidence="1 2" key="1">
    <citation type="journal article" date="2022" name="Genome Biol. Evol.">
        <title>The Spruce Budworm Genome: Reconstructing the Evolutionary History of Antifreeze Proteins.</title>
        <authorList>
            <person name="Beliveau C."/>
            <person name="Gagne P."/>
            <person name="Picq S."/>
            <person name="Vernygora O."/>
            <person name="Keeling C.I."/>
            <person name="Pinkney K."/>
            <person name="Doucet D."/>
            <person name="Wen F."/>
            <person name="Johnston J.S."/>
            <person name="Maaroufi H."/>
            <person name="Boyle B."/>
            <person name="Laroche J."/>
            <person name="Dewar K."/>
            <person name="Juretic N."/>
            <person name="Blackburn G."/>
            <person name="Nisole A."/>
            <person name="Brunet B."/>
            <person name="Brandao M."/>
            <person name="Lumley L."/>
            <person name="Duan J."/>
            <person name="Quan G."/>
            <person name="Lucarotti C.J."/>
            <person name="Roe A.D."/>
            <person name="Sperling F.A.H."/>
            <person name="Levesque R.C."/>
            <person name="Cusson M."/>
        </authorList>
    </citation>
    <scope>NUCLEOTIDE SEQUENCE [LARGE SCALE GENOMIC DNA]</scope>
    <source>
        <strain evidence="1">Glfc:IPQL:Cfum</strain>
    </source>
</reference>
<keyword evidence="2" id="KW-1185">Reference proteome</keyword>